<dbReference type="PANTHER" id="PTHR35201:SF4">
    <property type="entry name" value="BETA-PINACENE SYNTHASE-RELATED"/>
    <property type="match status" value="1"/>
</dbReference>
<dbReference type="AlphaFoldDB" id="A0A9W4U0R5"/>
<evidence type="ECO:0000256" key="2">
    <source>
        <dbReference type="ARBA" id="ARBA00006333"/>
    </source>
</evidence>
<name>A0A9W4U0R5_9PLEO</name>
<protein>
    <recommendedName>
        <fullName evidence="4">Terpene synthase</fullName>
        <ecNumber evidence="4">4.2.3.-</ecNumber>
    </recommendedName>
</protein>
<dbReference type="EMBL" id="CAOQHR010000001">
    <property type="protein sequence ID" value="CAI6249723.1"/>
    <property type="molecule type" value="Genomic_DNA"/>
</dbReference>
<dbReference type="SUPFAM" id="SSF48576">
    <property type="entry name" value="Terpenoid synthases"/>
    <property type="match status" value="1"/>
</dbReference>
<accession>A0A9W4U0R5</accession>
<evidence type="ECO:0000256" key="3">
    <source>
        <dbReference type="ARBA" id="ARBA00022842"/>
    </source>
</evidence>
<feature type="region of interest" description="Disordered" evidence="5">
    <location>
        <begin position="19"/>
        <end position="39"/>
    </location>
</feature>
<dbReference type="InterPro" id="IPR034686">
    <property type="entry name" value="Terpene_cyclase-like_2"/>
</dbReference>
<dbReference type="SFLD" id="SFLDS00005">
    <property type="entry name" value="Isoprenoid_Synthase_Type_I"/>
    <property type="match status" value="1"/>
</dbReference>
<sequence>MNDTQPLNKADLMASHVDSLLPSSVPTPPDSEAASVHELEQHHAAPQSSFVRIPDCFGSIMAPKPTVNPNYFAAKAKGDRWIARHMGLDKTTAVKNAQADLCYLASIWSATAPEDRLVMMLDWNNWVFFFDDEFDEGCLKTDLPAAAEEVKQTLAIMEGDAPRYSAKSNPVRYIFQTCCDKIRETSSEEMQQRWIDQHKRYFEQLLVQVDLESRNASLSCSVDEYLDLRRGTIGVYPAITLAEWAGDIKVPQQVYDHPSVQRLMQISADLVILVNDVLSYRKDLDLGVDFNLITLLMNRNHLSVQQAMDKIGDMINDCYRQWYLALAELPSYGEKVDREVMKFVEICRAMAHGNLYWSFQTGRFLGNEGHDVHETGLMQLPPTFKASA</sequence>
<proteinExistence type="inferred from homology"/>
<comment type="caution">
    <text evidence="6">The sequence shown here is derived from an EMBL/GenBank/DDBJ whole genome shotgun (WGS) entry which is preliminary data.</text>
</comment>
<dbReference type="PANTHER" id="PTHR35201">
    <property type="entry name" value="TERPENE SYNTHASE"/>
    <property type="match status" value="1"/>
</dbReference>
<keyword evidence="7" id="KW-1185">Reference proteome</keyword>
<keyword evidence="4" id="KW-0479">Metal-binding</keyword>
<evidence type="ECO:0000256" key="4">
    <source>
        <dbReference type="RuleBase" id="RU366034"/>
    </source>
</evidence>
<dbReference type="EC" id="4.2.3.-" evidence="4"/>
<dbReference type="InterPro" id="IPR008949">
    <property type="entry name" value="Isoprenoid_synthase_dom_sf"/>
</dbReference>
<keyword evidence="4" id="KW-0456">Lyase</keyword>
<comment type="cofactor">
    <cofactor evidence="1 4">
        <name>Mg(2+)</name>
        <dbReference type="ChEBI" id="CHEBI:18420"/>
    </cofactor>
</comment>
<dbReference type="SFLD" id="SFLDG01020">
    <property type="entry name" value="Terpene_Cyclase_Like_2"/>
    <property type="match status" value="1"/>
</dbReference>
<dbReference type="Pfam" id="PF19086">
    <property type="entry name" value="Terpene_syn_C_2"/>
    <property type="match status" value="1"/>
</dbReference>
<dbReference type="GO" id="GO:0046872">
    <property type="term" value="F:metal ion binding"/>
    <property type="evidence" value="ECO:0007669"/>
    <property type="project" value="UniProtKB-KW"/>
</dbReference>
<dbReference type="GO" id="GO:0008299">
    <property type="term" value="P:isoprenoid biosynthetic process"/>
    <property type="evidence" value="ECO:0007669"/>
    <property type="project" value="UniProtKB-ARBA"/>
</dbReference>
<reference evidence="6" key="1">
    <citation type="submission" date="2023-01" db="EMBL/GenBank/DDBJ databases">
        <authorList>
            <person name="Van Ghelder C."/>
            <person name="Rancurel C."/>
        </authorList>
    </citation>
    <scope>NUCLEOTIDE SEQUENCE</scope>
    <source>
        <strain evidence="6">CNCM I-4278</strain>
    </source>
</reference>
<evidence type="ECO:0000256" key="5">
    <source>
        <dbReference type="SAM" id="MobiDB-lite"/>
    </source>
</evidence>
<dbReference type="OrthoDB" id="2861623at2759"/>
<evidence type="ECO:0000256" key="1">
    <source>
        <dbReference type="ARBA" id="ARBA00001946"/>
    </source>
</evidence>
<comment type="similarity">
    <text evidence="2 4">Belongs to the terpene synthase family.</text>
</comment>
<dbReference type="Proteomes" id="UP001152607">
    <property type="component" value="Unassembled WGS sequence"/>
</dbReference>
<organism evidence="6 7">
    <name type="scientific">Periconia digitata</name>
    <dbReference type="NCBI Taxonomy" id="1303443"/>
    <lineage>
        <taxon>Eukaryota</taxon>
        <taxon>Fungi</taxon>
        <taxon>Dikarya</taxon>
        <taxon>Ascomycota</taxon>
        <taxon>Pezizomycotina</taxon>
        <taxon>Dothideomycetes</taxon>
        <taxon>Pleosporomycetidae</taxon>
        <taxon>Pleosporales</taxon>
        <taxon>Massarineae</taxon>
        <taxon>Periconiaceae</taxon>
        <taxon>Periconia</taxon>
    </lineage>
</organism>
<dbReference type="GO" id="GO:0010333">
    <property type="term" value="F:terpene synthase activity"/>
    <property type="evidence" value="ECO:0007669"/>
    <property type="project" value="InterPro"/>
</dbReference>
<dbReference type="Gene3D" id="1.10.600.10">
    <property type="entry name" value="Farnesyl Diphosphate Synthase"/>
    <property type="match status" value="1"/>
</dbReference>
<keyword evidence="3 4" id="KW-0460">Magnesium</keyword>
<gene>
    <name evidence="6" type="ORF">PDIGIT_LOCUS922</name>
</gene>
<evidence type="ECO:0000313" key="6">
    <source>
        <dbReference type="EMBL" id="CAI6249723.1"/>
    </source>
</evidence>
<evidence type="ECO:0000313" key="7">
    <source>
        <dbReference type="Proteomes" id="UP001152607"/>
    </source>
</evidence>